<dbReference type="Proteomes" id="UP000620075">
    <property type="component" value="Unassembled WGS sequence"/>
</dbReference>
<evidence type="ECO:0000313" key="7">
    <source>
        <dbReference type="Proteomes" id="UP000620075"/>
    </source>
</evidence>
<feature type="domain" description="O-methyltransferase C-terminal" evidence="5">
    <location>
        <begin position="10"/>
        <end position="113"/>
    </location>
</feature>
<evidence type="ECO:0000259" key="5">
    <source>
        <dbReference type="Pfam" id="PF00891"/>
    </source>
</evidence>
<dbReference type="SUPFAM" id="SSF53335">
    <property type="entry name" value="S-adenosyl-L-methionine-dependent methyltransferases"/>
    <property type="match status" value="1"/>
</dbReference>
<evidence type="ECO:0000313" key="6">
    <source>
        <dbReference type="EMBL" id="MBJ7601832.1"/>
    </source>
</evidence>
<feature type="compositionally biased region" description="Basic residues" evidence="4">
    <location>
        <begin position="141"/>
        <end position="172"/>
    </location>
</feature>
<name>A0A934KDU1_9BACT</name>
<dbReference type="Gene3D" id="1.10.287.1350">
    <property type="match status" value="1"/>
</dbReference>
<comment type="caution">
    <text evidence="6">The sequence shown here is derived from an EMBL/GenBank/DDBJ whole genome shotgun (WGS) entry which is preliminary data.</text>
</comment>
<gene>
    <name evidence="6" type="ORF">JF888_01330</name>
</gene>
<reference evidence="6 7" key="1">
    <citation type="submission" date="2020-10" db="EMBL/GenBank/DDBJ databases">
        <title>Ca. Dormibacterota MAGs.</title>
        <authorList>
            <person name="Montgomery K."/>
        </authorList>
    </citation>
    <scope>NUCLEOTIDE SEQUENCE [LARGE SCALE GENOMIC DNA]</scope>
    <source>
        <strain evidence="6">SC8811_S16_3</strain>
    </source>
</reference>
<evidence type="ECO:0000256" key="1">
    <source>
        <dbReference type="ARBA" id="ARBA00022603"/>
    </source>
</evidence>
<dbReference type="AlphaFoldDB" id="A0A934KDU1"/>
<sequence length="172" mass="19544">MTDDQRCPDRPNRIYDAGNERDIWSYRREHPDEAVIFNRAMNSLTGSMTESLVEGLDFSRFRKIVDVGAGGGAMLVAIQRRYAEIKGVLFDLPHVVADTKSFVNGSGLSERIRARRRQFPRVHARWRGLLRAEVRAAQLAGRHRSAHRPPVPRRGGRRRRALGRRAAHPGAE</sequence>
<dbReference type="PANTHER" id="PTHR11746">
    <property type="entry name" value="O-METHYLTRANSFERASE"/>
    <property type="match status" value="1"/>
</dbReference>
<dbReference type="PROSITE" id="PS51683">
    <property type="entry name" value="SAM_OMT_II"/>
    <property type="match status" value="1"/>
</dbReference>
<proteinExistence type="predicted"/>
<dbReference type="InterPro" id="IPR016461">
    <property type="entry name" value="COMT-like"/>
</dbReference>
<dbReference type="InterPro" id="IPR029063">
    <property type="entry name" value="SAM-dependent_MTases_sf"/>
</dbReference>
<dbReference type="GO" id="GO:0032259">
    <property type="term" value="P:methylation"/>
    <property type="evidence" value="ECO:0007669"/>
    <property type="project" value="UniProtKB-KW"/>
</dbReference>
<dbReference type="Pfam" id="PF00891">
    <property type="entry name" value="Methyltransf_2"/>
    <property type="match status" value="1"/>
</dbReference>
<evidence type="ECO:0000256" key="3">
    <source>
        <dbReference type="ARBA" id="ARBA00022691"/>
    </source>
</evidence>
<protein>
    <recommendedName>
        <fullName evidence="5">O-methyltransferase C-terminal domain-containing protein</fullName>
    </recommendedName>
</protein>
<dbReference type="Gene3D" id="3.40.50.150">
    <property type="entry name" value="Vaccinia Virus protein VP39"/>
    <property type="match status" value="1"/>
</dbReference>
<feature type="region of interest" description="Disordered" evidence="4">
    <location>
        <begin position="139"/>
        <end position="172"/>
    </location>
</feature>
<dbReference type="InterPro" id="IPR001077">
    <property type="entry name" value="COMT_C"/>
</dbReference>
<organism evidence="6 7">
    <name type="scientific">Candidatus Dormiibacter inghamiae</name>
    <dbReference type="NCBI Taxonomy" id="3127013"/>
    <lineage>
        <taxon>Bacteria</taxon>
        <taxon>Bacillati</taxon>
        <taxon>Candidatus Dormiibacterota</taxon>
        <taxon>Candidatus Dormibacteria</taxon>
        <taxon>Candidatus Dormibacterales</taxon>
        <taxon>Candidatus Dormibacteraceae</taxon>
        <taxon>Candidatus Dormiibacter</taxon>
    </lineage>
</organism>
<accession>A0A934KDU1</accession>
<keyword evidence="2" id="KW-0808">Transferase</keyword>
<keyword evidence="3" id="KW-0949">S-adenosyl-L-methionine</keyword>
<dbReference type="EMBL" id="JAEKNQ010000009">
    <property type="protein sequence ID" value="MBJ7601832.1"/>
    <property type="molecule type" value="Genomic_DNA"/>
</dbReference>
<keyword evidence="1" id="KW-0489">Methyltransferase</keyword>
<evidence type="ECO:0000256" key="2">
    <source>
        <dbReference type="ARBA" id="ARBA00022679"/>
    </source>
</evidence>
<dbReference type="GO" id="GO:0008171">
    <property type="term" value="F:O-methyltransferase activity"/>
    <property type="evidence" value="ECO:0007669"/>
    <property type="project" value="InterPro"/>
</dbReference>
<evidence type="ECO:0000256" key="4">
    <source>
        <dbReference type="SAM" id="MobiDB-lite"/>
    </source>
</evidence>